<dbReference type="AlphaFoldDB" id="A0A022QXP0"/>
<dbReference type="eggNOG" id="ENOG502RPZ2">
    <property type="taxonomic scope" value="Eukaryota"/>
</dbReference>
<dbReference type="STRING" id="4155.A0A022QXP0"/>
<keyword evidence="1" id="KW-1133">Transmembrane helix</keyword>
<proteinExistence type="predicted"/>
<reference evidence="2 3" key="1">
    <citation type="journal article" date="2013" name="Proc. Natl. Acad. Sci. U.S.A.">
        <title>Fine-scale variation in meiotic recombination in Mimulus inferred from population shotgun sequencing.</title>
        <authorList>
            <person name="Hellsten U."/>
            <person name="Wright K.M."/>
            <person name="Jenkins J."/>
            <person name="Shu S."/>
            <person name="Yuan Y."/>
            <person name="Wessler S.R."/>
            <person name="Schmutz J."/>
            <person name="Willis J.H."/>
            <person name="Rokhsar D.S."/>
        </authorList>
    </citation>
    <scope>NUCLEOTIDE SEQUENCE [LARGE SCALE GENOMIC DNA]</scope>
    <source>
        <strain evidence="3">cv. DUN x IM62</strain>
    </source>
</reference>
<protein>
    <submittedName>
        <fullName evidence="2">Uncharacterized protein</fullName>
    </submittedName>
</protein>
<evidence type="ECO:0000313" key="3">
    <source>
        <dbReference type="Proteomes" id="UP000030748"/>
    </source>
</evidence>
<sequence length="256" mass="27519">MPALLHVSINFSSALHPPHRCKCNTSFKFELPQPSNYYPHPTLKIESFRKGRFKSDALGDNLPLLGVGRGKDGILVSKGRRKRAVAVKFNNGFNGLGGGGGDGGGGGGGGRISGETARMLGNLGLAVLLTYLSMTGQLGWLLDAIVSIWLLAVLVPIVGIGAFLWWAGRDIVQSNCPNCGNEFQVFKSTLNDELQLCPFCSQPFSVEGNEFVSDPVMFSNQSTKFNQAYGDIPRKNKGKVSKGSVVDIEAEIRDAE</sequence>
<keyword evidence="3" id="KW-1185">Reference proteome</keyword>
<feature type="transmembrane region" description="Helical" evidence="1">
    <location>
        <begin position="120"/>
        <end position="142"/>
    </location>
</feature>
<dbReference type="PANTHER" id="PTHR36785:SF1">
    <property type="entry name" value="OS05G0502500 PROTEIN"/>
    <property type="match status" value="1"/>
</dbReference>
<dbReference type="Proteomes" id="UP000030748">
    <property type="component" value="Unassembled WGS sequence"/>
</dbReference>
<name>A0A022QXP0_ERYGU</name>
<feature type="transmembrane region" description="Helical" evidence="1">
    <location>
        <begin position="148"/>
        <end position="167"/>
    </location>
</feature>
<dbReference type="KEGG" id="egt:105962499"/>
<dbReference type="OrthoDB" id="1935723at2759"/>
<evidence type="ECO:0000313" key="2">
    <source>
        <dbReference type="EMBL" id="EYU33407.1"/>
    </source>
</evidence>
<accession>A0A022QXP0</accession>
<keyword evidence="1" id="KW-0472">Membrane</keyword>
<dbReference type="EMBL" id="KI630772">
    <property type="protein sequence ID" value="EYU33407.1"/>
    <property type="molecule type" value="Genomic_DNA"/>
</dbReference>
<evidence type="ECO:0000256" key="1">
    <source>
        <dbReference type="SAM" id="Phobius"/>
    </source>
</evidence>
<dbReference type="PANTHER" id="PTHR36785">
    <property type="entry name" value="OS05G0502500 PROTEIN"/>
    <property type="match status" value="1"/>
</dbReference>
<organism evidence="2 3">
    <name type="scientific">Erythranthe guttata</name>
    <name type="common">Yellow monkey flower</name>
    <name type="synonym">Mimulus guttatus</name>
    <dbReference type="NCBI Taxonomy" id="4155"/>
    <lineage>
        <taxon>Eukaryota</taxon>
        <taxon>Viridiplantae</taxon>
        <taxon>Streptophyta</taxon>
        <taxon>Embryophyta</taxon>
        <taxon>Tracheophyta</taxon>
        <taxon>Spermatophyta</taxon>
        <taxon>Magnoliopsida</taxon>
        <taxon>eudicotyledons</taxon>
        <taxon>Gunneridae</taxon>
        <taxon>Pentapetalae</taxon>
        <taxon>asterids</taxon>
        <taxon>lamiids</taxon>
        <taxon>Lamiales</taxon>
        <taxon>Phrymaceae</taxon>
        <taxon>Erythranthe</taxon>
    </lineage>
</organism>
<gene>
    <name evidence="2" type="ORF">MIMGU_mgv1a012254mg</name>
</gene>
<keyword evidence="1" id="KW-0812">Transmembrane</keyword>
<dbReference type="OMA" id="VIVRANF"/>
<dbReference type="PhylomeDB" id="A0A022QXP0"/>